<feature type="region of interest" description="Disordered" evidence="2">
    <location>
        <begin position="151"/>
        <end position="231"/>
    </location>
</feature>
<accession>A0ABV4UZ90</accession>
<dbReference type="EC" id="3.5.1.28" evidence="5"/>
<dbReference type="Pfam" id="PF01520">
    <property type="entry name" value="Amidase_3"/>
    <property type="match status" value="1"/>
</dbReference>
<dbReference type="RefSeq" id="WP_373949310.1">
    <property type="nucleotide sequence ID" value="NZ_JBHDLN010000003.1"/>
</dbReference>
<feature type="region of interest" description="Disordered" evidence="2">
    <location>
        <begin position="263"/>
        <end position="329"/>
    </location>
</feature>
<dbReference type="GO" id="GO:0008745">
    <property type="term" value="F:N-acetylmuramoyl-L-alanine amidase activity"/>
    <property type="evidence" value="ECO:0007669"/>
    <property type="project" value="UniProtKB-EC"/>
</dbReference>
<dbReference type="PANTHER" id="PTHR30404">
    <property type="entry name" value="N-ACETYLMURAMOYL-L-ALANINE AMIDASE"/>
    <property type="match status" value="1"/>
</dbReference>
<keyword evidence="1 5" id="KW-0378">Hydrolase</keyword>
<evidence type="ECO:0000313" key="6">
    <source>
        <dbReference type="Proteomes" id="UP001575622"/>
    </source>
</evidence>
<dbReference type="Pfam" id="PF11741">
    <property type="entry name" value="AMIN"/>
    <property type="match status" value="1"/>
</dbReference>
<feature type="compositionally biased region" description="Low complexity" evidence="2">
    <location>
        <begin position="211"/>
        <end position="229"/>
    </location>
</feature>
<feature type="domain" description="MurNAc-LAA" evidence="4">
    <location>
        <begin position="513"/>
        <end position="621"/>
    </location>
</feature>
<evidence type="ECO:0000256" key="1">
    <source>
        <dbReference type="ARBA" id="ARBA00022801"/>
    </source>
</evidence>
<feature type="signal peptide" evidence="3">
    <location>
        <begin position="1"/>
        <end position="25"/>
    </location>
</feature>
<dbReference type="InterPro" id="IPR036582">
    <property type="entry name" value="Mao_N_sf"/>
</dbReference>
<dbReference type="Proteomes" id="UP001575622">
    <property type="component" value="Unassembled WGS sequence"/>
</dbReference>
<dbReference type="SUPFAM" id="SSF53187">
    <property type="entry name" value="Zn-dependent exopeptidases"/>
    <property type="match status" value="1"/>
</dbReference>
<sequence length="627" mass="65946">MKFLTAWFTLSIASLLLLPAVGSAAAPSKSPTPKSSKPPAPPIQLVLNGKKLAPEVAPRNVDGSVIVPVRIIAEELGSKVAWDEKQRKVTVVKDETNIQLFIDKKNATAGGKSFQLEAAPTIIEGNTMLPVRFVSEQLGVKVSWEEPTQSVILSTPEKSKDDKAPSKTDKPGVKEPSVPADGKPASSFDPDNTVKAGDKPDSEKKAGKDNGTSPLPGGTTPAGGTSPAKGGSGPLLACVPAAGGMQSTSGGATAAAGSQQAATGGTQTAAGGNQPANGAAQTVTGSAQASNGAVQGAANGTGQPGGDAQQKMGGTQPPVTGKPETAGDKSAANGLVTVQSISLQGDTLTIKTSDCARKPSIFRLANPDRIVMDLPNAQLDPALMAKLNPQGEGTLPDKSEFVTQIRYSLFSKEASIVRMVLDLPQKGELRLASVQQNGEITGKISFGKTRYRVFIDPGHGGKDNGASSLNKRHEKDFVLSLGRKVAALLEKEPKIEVTMTRSDDTFIELEERPNLANNADADLFVSIHANSAGKETVGGTETYYWTEQSLDFAKLMHRYLVEATGFPDRKVKQERFVVIRNSTMPAVLLEIGFLTNRAEEELMYQDAFQSKVAASIVTAIKKQLNLE</sequence>
<dbReference type="EMBL" id="JBHDLN010000003">
    <property type="protein sequence ID" value="MFB0841706.1"/>
    <property type="molecule type" value="Genomic_DNA"/>
</dbReference>
<dbReference type="Gene3D" id="3.30.457.10">
    <property type="entry name" value="Copper amine oxidase-like, N-terminal domain"/>
    <property type="match status" value="1"/>
</dbReference>
<feature type="chain" id="PRO_5046200885" evidence="3">
    <location>
        <begin position="26"/>
        <end position="627"/>
    </location>
</feature>
<dbReference type="SMART" id="SM00646">
    <property type="entry name" value="Ami_3"/>
    <property type="match status" value="1"/>
</dbReference>
<dbReference type="PANTHER" id="PTHR30404:SF0">
    <property type="entry name" value="N-ACETYLMURAMOYL-L-ALANINE AMIDASE AMIC"/>
    <property type="match status" value="1"/>
</dbReference>
<keyword evidence="6" id="KW-1185">Reference proteome</keyword>
<evidence type="ECO:0000256" key="2">
    <source>
        <dbReference type="SAM" id="MobiDB-lite"/>
    </source>
</evidence>
<dbReference type="SUPFAM" id="SSF55383">
    <property type="entry name" value="Copper amine oxidase, domain N"/>
    <property type="match status" value="1"/>
</dbReference>
<feature type="compositionally biased region" description="Polar residues" evidence="2">
    <location>
        <begin position="283"/>
        <end position="301"/>
    </location>
</feature>
<feature type="compositionally biased region" description="Low complexity" evidence="2">
    <location>
        <begin position="263"/>
        <end position="282"/>
    </location>
</feature>
<reference evidence="5 6" key="1">
    <citation type="submission" date="2024-09" db="EMBL/GenBank/DDBJ databases">
        <authorList>
            <person name="Makale K.P.P."/>
            <person name="Makhzoum A."/>
            <person name="Rantong G."/>
            <person name="Rahube T.O."/>
        </authorList>
    </citation>
    <scope>NUCLEOTIDE SEQUENCE [LARGE SCALE GENOMIC DNA]</scope>
    <source>
        <strain evidence="5 6">KM_D13</strain>
    </source>
</reference>
<comment type="caution">
    <text evidence="5">The sequence shown here is derived from an EMBL/GenBank/DDBJ whole genome shotgun (WGS) entry which is preliminary data.</text>
</comment>
<dbReference type="InterPro" id="IPR050695">
    <property type="entry name" value="N-acetylmuramoyl_amidase_3"/>
</dbReference>
<dbReference type="Pfam" id="PF07833">
    <property type="entry name" value="Cu_amine_oxidN1"/>
    <property type="match status" value="1"/>
</dbReference>
<evidence type="ECO:0000313" key="5">
    <source>
        <dbReference type="EMBL" id="MFB0841706.1"/>
    </source>
</evidence>
<name>A0ABV4UZ90_9BACL</name>
<dbReference type="Gene3D" id="3.40.630.40">
    <property type="entry name" value="Zn-dependent exopeptidases"/>
    <property type="match status" value="1"/>
</dbReference>
<keyword evidence="3" id="KW-0732">Signal</keyword>
<feature type="compositionally biased region" description="Basic and acidic residues" evidence="2">
    <location>
        <begin position="196"/>
        <end position="208"/>
    </location>
</feature>
<dbReference type="Gene3D" id="2.60.40.3500">
    <property type="match status" value="1"/>
</dbReference>
<gene>
    <name evidence="5" type="ORF">ACEU3E_05975</name>
</gene>
<organism evidence="5 6">
    <name type="scientific">Paenibacillus oleatilyticus</name>
    <dbReference type="NCBI Taxonomy" id="2594886"/>
    <lineage>
        <taxon>Bacteria</taxon>
        <taxon>Bacillati</taxon>
        <taxon>Bacillota</taxon>
        <taxon>Bacilli</taxon>
        <taxon>Bacillales</taxon>
        <taxon>Paenibacillaceae</taxon>
        <taxon>Paenibacillus</taxon>
    </lineage>
</organism>
<evidence type="ECO:0000259" key="4">
    <source>
        <dbReference type="SMART" id="SM00646"/>
    </source>
</evidence>
<dbReference type="CDD" id="cd02696">
    <property type="entry name" value="MurNAc-LAA"/>
    <property type="match status" value="1"/>
</dbReference>
<proteinExistence type="predicted"/>
<dbReference type="InterPro" id="IPR002508">
    <property type="entry name" value="MurNAc-LAA_cat"/>
</dbReference>
<dbReference type="InterPro" id="IPR021731">
    <property type="entry name" value="AMIN_dom"/>
</dbReference>
<protein>
    <submittedName>
        <fullName evidence="5">N-acetylmuramoyl-L-alanine amidase</fullName>
        <ecNumber evidence="5">3.5.1.28</ecNumber>
    </submittedName>
</protein>
<evidence type="ECO:0000256" key="3">
    <source>
        <dbReference type="SAM" id="SignalP"/>
    </source>
</evidence>
<dbReference type="InterPro" id="IPR012854">
    <property type="entry name" value="Cu_amine_oxidase-like_N"/>
</dbReference>
<feature type="compositionally biased region" description="Basic and acidic residues" evidence="2">
    <location>
        <begin position="157"/>
        <end position="173"/>
    </location>
</feature>